<evidence type="ECO:0000313" key="5">
    <source>
        <dbReference type="EMBL" id="CCM61987.1"/>
    </source>
</evidence>
<dbReference type="Proteomes" id="UP000018291">
    <property type="component" value="Unassembled WGS sequence"/>
</dbReference>
<reference evidence="5 6" key="1">
    <citation type="journal article" date="2013" name="ISME J.">
        <title>Metabolic model for the filamentous 'Candidatus Microthrix parvicella' based on genomic and metagenomic analyses.</title>
        <authorList>
            <person name="Jon McIlroy S."/>
            <person name="Kristiansen R."/>
            <person name="Albertsen M."/>
            <person name="Michael Karst S."/>
            <person name="Rossetti S."/>
            <person name="Lund Nielsen J."/>
            <person name="Tandoi V."/>
            <person name="James Seviour R."/>
            <person name="Nielsen P.H."/>
        </authorList>
    </citation>
    <scope>NUCLEOTIDE SEQUENCE [LARGE SCALE GENOMIC DNA]</scope>
    <source>
        <strain evidence="5 6">RN1</strain>
    </source>
</reference>
<dbReference type="RefSeq" id="WP_012222946.1">
    <property type="nucleotide sequence ID" value="NZ_HG422565.1"/>
</dbReference>
<dbReference type="InterPro" id="IPR032808">
    <property type="entry name" value="DoxX"/>
</dbReference>
<keyword evidence="6" id="KW-1185">Reference proteome</keyword>
<dbReference type="STRING" id="1229780.BN381_10218"/>
<evidence type="ECO:0000256" key="4">
    <source>
        <dbReference type="ARBA" id="ARBA00023136"/>
    </source>
</evidence>
<dbReference type="EMBL" id="CANL01000001">
    <property type="protein sequence ID" value="CCM61987.1"/>
    <property type="molecule type" value="Genomic_DNA"/>
</dbReference>
<evidence type="ECO:0000256" key="1">
    <source>
        <dbReference type="ARBA" id="ARBA00004141"/>
    </source>
</evidence>
<comment type="subcellular location">
    <subcellularLocation>
        <location evidence="1">Membrane</location>
        <topology evidence="1">Multi-pass membrane protein</topology>
    </subcellularLocation>
</comment>
<sequence length="181" mass="19036">MMLLRRVARPLIAGLLINEGLASARNPESKVDTAAPLLGAIRDATGLTMADADLVKANGAIMVGAGVLFSLGRFPRLSALVLAGTLVPTTLAAHAFWNEEPDTQARTMSRIQFEKNASILGGLLLATVDTEGRPGLGWRARRAAKDTERMVNTAQREAKLAGSLAQARLESAAQPLKAALG</sequence>
<organism evidence="5 6">
    <name type="scientific">Candidatus Neomicrothrix parvicella RN1</name>
    <dbReference type="NCBI Taxonomy" id="1229780"/>
    <lineage>
        <taxon>Bacteria</taxon>
        <taxon>Bacillati</taxon>
        <taxon>Actinomycetota</taxon>
        <taxon>Acidimicrobiia</taxon>
        <taxon>Acidimicrobiales</taxon>
        <taxon>Microthrixaceae</taxon>
        <taxon>Candidatus Neomicrothrix</taxon>
    </lineage>
</organism>
<dbReference type="eggNOG" id="COG2259">
    <property type="taxonomic scope" value="Bacteria"/>
</dbReference>
<gene>
    <name evidence="5" type="ORF">BN381_10218</name>
</gene>
<dbReference type="HOGENOM" id="CLU_058421_1_2_11"/>
<proteinExistence type="predicted"/>
<dbReference type="GO" id="GO:0016020">
    <property type="term" value="C:membrane"/>
    <property type="evidence" value="ECO:0007669"/>
    <property type="project" value="UniProtKB-SubCell"/>
</dbReference>
<accession>R4Z037</accession>
<name>R4Z037_9ACTN</name>
<evidence type="ECO:0008006" key="7">
    <source>
        <dbReference type="Google" id="ProtNLM"/>
    </source>
</evidence>
<dbReference type="Pfam" id="PF07681">
    <property type="entry name" value="DoxX"/>
    <property type="match status" value="1"/>
</dbReference>
<dbReference type="AlphaFoldDB" id="R4Z037"/>
<keyword evidence="2" id="KW-0812">Transmembrane</keyword>
<protein>
    <recommendedName>
        <fullName evidence="7">DoxX family protein</fullName>
    </recommendedName>
</protein>
<evidence type="ECO:0000256" key="3">
    <source>
        <dbReference type="ARBA" id="ARBA00022989"/>
    </source>
</evidence>
<evidence type="ECO:0000313" key="6">
    <source>
        <dbReference type="Proteomes" id="UP000018291"/>
    </source>
</evidence>
<evidence type="ECO:0000256" key="2">
    <source>
        <dbReference type="ARBA" id="ARBA00022692"/>
    </source>
</evidence>
<keyword evidence="3" id="KW-1133">Transmembrane helix</keyword>
<comment type="caution">
    <text evidence="5">The sequence shown here is derived from an EMBL/GenBank/DDBJ whole genome shotgun (WGS) entry which is preliminary data.</text>
</comment>
<keyword evidence="4" id="KW-0472">Membrane</keyword>